<dbReference type="Proteomes" id="UP001140094">
    <property type="component" value="Unassembled WGS sequence"/>
</dbReference>
<dbReference type="EMBL" id="JANBUO010003373">
    <property type="protein sequence ID" value="KAJ2791161.1"/>
    <property type="molecule type" value="Genomic_DNA"/>
</dbReference>
<gene>
    <name evidence="6" type="ORF">H4R20_006899</name>
</gene>
<dbReference type="GO" id="GO:0030956">
    <property type="term" value="C:glutamyl-tRNA(Gln) amidotransferase complex"/>
    <property type="evidence" value="ECO:0007669"/>
    <property type="project" value="TreeGrafter"/>
</dbReference>
<dbReference type="InterPro" id="IPR023168">
    <property type="entry name" value="GatB_Yqey_C_2"/>
</dbReference>
<evidence type="ECO:0000313" key="7">
    <source>
        <dbReference type="Proteomes" id="UP001140094"/>
    </source>
</evidence>
<proteinExistence type="predicted"/>
<evidence type="ECO:0000313" key="6">
    <source>
        <dbReference type="EMBL" id="KAJ2791161.1"/>
    </source>
</evidence>
<dbReference type="GO" id="GO:0050567">
    <property type="term" value="F:glutaminyl-tRNA synthase (glutamine-hydrolyzing) activity"/>
    <property type="evidence" value="ECO:0007669"/>
    <property type="project" value="TreeGrafter"/>
</dbReference>
<organism evidence="6 7">
    <name type="scientific">Coemansia guatemalensis</name>
    <dbReference type="NCBI Taxonomy" id="2761395"/>
    <lineage>
        <taxon>Eukaryota</taxon>
        <taxon>Fungi</taxon>
        <taxon>Fungi incertae sedis</taxon>
        <taxon>Zoopagomycota</taxon>
        <taxon>Kickxellomycotina</taxon>
        <taxon>Kickxellomycetes</taxon>
        <taxon>Kickxellales</taxon>
        <taxon>Kickxellaceae</taxon>
        <taxon>Coemansia</taxon>
    </lineage>
</organism>
<accession>A0A9W8LQQ8</accession>
<dbReference type="GO" id="GO:0070681">
    <property type="term" value="P:glutaminyl-tRNAGln biosynthesis via transamidation"/>
    <property type="evidence" value="ECO:0007669"/>
    <property type="project" value="TreeGrafter"/>
</dbReference>
<name>A0A9W8LQQ8_9FUNG</name>
<feature type="domain" description="Asn/Gln amidotransferase" evidence="5">
    <location>
        <begin position="56"/>
        <end position="203"/>
    </location>
</feature>
<keyword evidence="4" id="KW-0648">Protein biosynthesis</keyword>
<dbReference type="InterPro" id="IPR018027">
    <property type="entry name" value="Asn/Gln_amidotransferase"/>
</dbReference>
<keyword evidence="3" id="KW-0067">ATP-binding</keyword>
<evidence type="ECO:0000256" key="1">
    <source>
        <dbReference type="ARBA" id="ARBA00022598"/>
    </source>
</evidence>
<reference evidence="6" key="1">
    <citation type="submission" date="2022-07" db="EMBL/GenBank/DDBJ databases">
        <title>Phylogenomic reconstructions and comparative analyses of Kickxellomycotina fungi.</title>
        <authorList>
            <person name="Reynolds N.K."/>
            <person name="Stajich J.E."/>
            <person name="Barry K."/>
            <person name="Grigoriev I.V."/>
            <person name="Crous P."/>
            <person name="Smith M.E."/>
        </authorList>
    </citation>
    <scope>NUCLEOTIDE SEQUENCE</scope>
    <source>
        <strain evidence="6">NRRL 1565</strain>
    </source>
</reference>
<dbReference type="PANTHER" id="PTHR11659:SF0">
    <property type="entry name" value="GLUTAMYL-TRNA(GLN) AMIDOTRANSFERASE SUBUNIT B, MITOCHONDRIAL"/>
    <property type="match status" value="1"/>
</dbReference>
<evidence type="ECO:0000259" key="5">
    <source>
        <dbReference type="SMART" id="SM00845"/>
    </source>
</evidence>
<dbReference type="Gene3D" id="1.10.10.410">
    <property type="match status" value="1"/>
</dbReference>
<dbReference type="Pfam" id="PF02637">
    <property type="entry name" value="GatB_Yqey"/>
    <property type="match status" value="1"/>
</dbReference>
<sequence>MPEPDVPEVHLAQDWIERVRSTLPEMPEMTLARMKSQYGLAHEDVETILNEPGCLAFFEESARGRDPKRVSSWITSEIFGQLSYRNQKLADSPLTVQQFTQILDSMSCDLVTSAQAKQLLISFMDGEKREVPELIKVHGWEVIGDESRLRGIAEELLEKHPKEVAGYLKGQTRRLNFFVGKIMQSTKGQAKPQEANRIIRELLEAKRH</sequence>
<dbReference type="GO" id="GO:0032543">
    <property type="term" value="P:mitochondrial translation"/>
    <property type="evidence" value="ECO:0007669"/>
    <property type="project" value="TreeGrafter"/>
</dbReference>
<keyword evidence="7" id="KW-1185">Reference proteome</keyword>
<dbReference type="AlphaFoldDB" id="A0A9W8LQQ8"/>
<dbReference type="InterPro" id="IPR017959">
    <property type="entry name" value="Asn/Gln-tRNA_amidoTrfase_suB/E"/>
</dbReference>
<keyword evidence="2" id="KW-0547">Nucleotide-binding</keyword>
<dbReference type="PANTHER" id="PTHR11659">
    <property type="entry name" value="GLUTAMYL-TRNA GLN AMIDOTRANSFERASE SUBUNIT B MITOCHONDRIAL AND PROKARYOTIC PET112-RELATED"/>
    <property type="match status" value="1"/>
</dbReference>
<keyword evidence="1" id="KW-0436">Ligase</keyword>
<dbReference type="GO" id="GO:0005739">
    <property type="term" value="C:mitochondrion"/>
    <property type="evidence" value="ECO:0007669"/>
    <property type="project" value="TreeGrafter"/>
</dbReference>
<evidence type="ECO:0000256" key="3">
    <source>
        <dbReference type="ARBA" id="ARBA00022840"/>
    </source>
</evidence>
<dbReference type="GO" id="GO:0005524">
    <property type="term" value="F:ATP binding"/>
    <property type="evidence" value="ECO:0007669"/>
    <property type="project" value="UniProtKB-KW"/>
</dbReference>
<comment type="caution">
    <text evidence="6">The sequence shown here is derived from an EMBL/GenBank/DDBJ whole genome shotgun (WGS) entry which is preliminary data.</text>
</comment>
<protein>
    <recommendedName>
        <fullName evidence="5">Asn/Gln amidotransferase domain-containing protein</fullName>
    </recommendedName>
</protein>
<dbReference type="SUPFAM" id="SSF89095">
    <property type="entry name" value="GatB/YqeY motif"/>
    <property type="match status" value="1"/>
</dbReference>
<evidence type="ECO:0000256" key="2">
    <source>
        <dbReference type="ARBA" id="ARBA00022741"/>
    </source>
</evidence>
<dbReference type="OrthoDB" id="1722066at2759"/>
<dbReference type="InterPro" id="IPR003789">
    <property type="entry name" value="Asn/Gln_tRNA_amidoTrase-B-like"/>
</dbReference>
<dbReference type="SMART" id="SM00845">
    <property type="entry name" value="GatB_Yqey"/>
    <property type="match status" value="1"/>
</dbReference>
<evidence type="ECO:0000256" key="4">
    <source>
        <dbReference type="ARBA" id="ARBA00022917"/>
    </source>
</evidence>